<dbReference type="InterPro" id="IPR003604">
    <property type="entry name" value="Matrin/U1-like-C_Znf_C2H2"/>
</dbReference>
<organism evidence="8 9">
    <name type="scientific">Peronospora destructor</name>
    <dbReference type="NCBI Taxonomy" id="86335"/>
    <lineage>
        <taxon>Eukaryota</taxon>
        <taxon>Sar</taxon>
        <taxon>Stramenopiles</taxon>
        <taxon>Oomycota</taxon>
        <taxon>Peronosporomycetes</taxon>
        <taxon>Peronosporales</taxon>
        <taxon>Peronosporaceae</taxon>
        <taxon>Peronospora</taxon>
    </lineage>
</organism>
<feature type="region of interest" description="Disordered" evidence="6">
    <location>
        <begin position="346"/>
        <end position="387"/>
    </location>
</feature>
<feature type="region of interest" description="Disordered" evidence="6">
    <location>
        <begin position="73"/>
        <end position="119"/>
    </location>
</feature>
<evidence type="ECO:0000313" key="8">
    <source>
        <dbReference type="EMBL" id="CAI5747520.1"/>
    </source>
</evidence>
<evidence type="ECO:0000256" key="3">
    <source>
        <dbReference type="ARBA" id="ARBA00022771"/>
    </source>
</evidence>
<comment type="caution">
    <text evidence="8">The sequence shown here is derived from an EMBL/GenBank/DDBJ whole genome shotgun (WGS) entry which is preliminary data.</text>
</comment>
<dbReference type="PANTHER" id="PTHR13173">
    <property type="entry name" value="WW DOMAIN BINDING PROTEIN 4"/>
    <property type="match status" value="1"/>
</dbReference>
<feature type="domain" description="Matrin-type" evidence="7">
    <location>
        <begin position="11"/>
        <end position="42"/>
    </location>
</feature>
<keyword evidence="2" id="KW-0479">Metal-binding</keyword>
<dbReference type="InterPro" id="IPR000690">
    <property type="entry name" value="Matrin/U1-C_Znf_C2H2"/>
</dbReference>
<evidence type="ECO:0000256" key="4">
    <source>
        <dbReference type="ARBA" id="ARBA00022833"/>
    </source>
</evidence>
<keyword evidence="4" id="KW-0862">Zinc</keyword>
<evidence type="ECO:0000256" key="2">
    <source>
        <dbReference type="ARBA" id="ARBA00022723"/>
    </source>
</evidence>
<comment type="subcellular location">
    <subcellularLocation>
        <location evidence="1">Nucleus</location>
    </subcellularLocation>
</comment>
<dbReference type="PROSITE" id="PS50171">
    <property type="entry name" value="ZF_MATRIN"/>
    <property type="match status" value="1"/>
</dbReference>
<keyword evidence="5" id="KW-0539">Nucleus</keyword>
<reference evidence="8" key="1">
    <citation type="submission" date="2022-12" db="EMBL/GenBank/DDBJ databases">
        <authorList>
            <person name="Webb A."/>
        </authorList>
    </citation>
    <scope>NUCLEOTIDE SEQUENCE</scope>
    <source>
        <strain evidence="8">Pd1</strain>
    </source>
</reference>
<dbReference type="Proteomes" id="UP001162029">
    <property type="component" value="Unassembled WGS sequence"/>
</dbReference>
<dbReference type="GO" id="GO:0003723">
    <property type="term" value="F:RNA binding"/>
    <property type="evidence" value="ECO:0007669"/>
    <property type="project" value="TreeGrafter"/>
</dbReference>
<protein>
    <recommendedName>
        <fullName evidence="7">Matrin-type domain-containing protein</fullName>
    </recommendedName>
</protein>
<dbReference type="AlphaFoldDB" id="A0AAV0VI29"/>
<evidence type="ECO:0000256" key="1">
    <source>
        <dbReference type="ARBA" id="ARBA00004123"/>
    </source>
</evidence>
<dbReference type="EMBL" id="CANTFM010002696">
    <property type="protein sequence ID" value="CAI5747520.1"/>
    <property type="molecule type" value="Genomic_DNA"/>
</dbReference>
<dbReference type="SMART" id="SM00451">
    <property type="entry name" value="ZnF_U1"/>
    <property type="match status" value="1"/>
</dbReference>
<dbReference type="InterPro" id="IPR013085">
    <property type="entry name" value="U1-CZ_Znf_C2H2"/>
</dbReference>
<dbReference type="InterPro" id="IPR036236">
    <property type="entry name" value="Znf_C2H2_sf"/>
</dbReference>
<feature type="compositionally biased region" description="Basic and acidic residues" evidence="6">
    <location>
        <begin position="73"/>
        <end position="82"/>
    </location>
</feature>
<sequence>MVDYWVSRERHYCKYCNVWMQSDKLSLKHHEHGRKHKEKVEETLKLKRQTKLDADRSQKELCDQLHKIEEEARAKHEQDMANRSRRPPPPPPRSGRNNAPPRPSTKTRTEPKPSNEAPCCPIIEHEEEEQEKEEEDNGVYAVRGVVYLEGKKHETQLESGSACQIWVEEVEQWLDALVEQATVHTVPNTDLTFRRFTVMYMLPSSEEGLKNGDNAKPITERVVLADRLRIPLPTNVTLEAAEKMVNQWRNGGTAEVATWAHPVVIDETTGMGEWSTVEVRHIDESEEAVAKRAEEAEAETTRPAEERKRLDALDHFSTQEDNALGAFNPWGGNYKGVNVEDAADATANGLSSSRREEEIHITTNGNVSFKKRGQKKQKRRRIHTDDE</sequence>
<dbReference type="GO" id="GO:0000398">
    <property type="term" value="P:mRNA splicing, via spliceosome"/>
    <property type="evidence" value="ECO:0007669"/>
    <property type="project" value="InterPro"/>
</dbReference>
<dbReference type="PANTHER" id="PTHR13173:SF10">
    <property type="entry name" value="WW DOMAIN-BINDING PROTEIN 4"/>
    <property type="match status" value="1"/>
</dbReference>
<dbReference type="SUPFAM" id="SSF57667">
    <property type="entry name" value="beta-beta-alpha zinc fingers"/>
    <property type="match status" value="1"/>
</dbReference>
<dbReference type="GO" id="GO:0071011">
    <property type="term" value="C:precatalytic spliceosome"/>
    <property type="evidence" value="ECO:0007669"/>
    <property type="project" value="TreeGrafter"/>
</dbReference>
<name>A0AAV0VI29_9STRA</name>
<evidence type="ECO:0000256" key="5">
    <source>
        <dbReference type="ARBA" id="ARBA00023242"/>
    </source>
</evidence>
<dbReference type="Pfam" id="PF06220">
    <property type="entry name" value="zf-U1"/>
    <property type="match status" value="1"/>
</dbReference>
<gene>
    <name evidence="8" type="ORF">PDE001_LOCUS12415</name>
</gene>
<dbReference type="InterPro" id="IPR040023">
    <property type="entry name" value="WBP4"/>
</dbReference>
<keyword evidence="9" id="KW-1185">Reference proteome</keyword>
<evidence type="ECO:0000313" key="9">
    <source>
        <dbReference type="Proteomes" id="UP001162029"/>
    </source>
</evidence>
<keyword evidence="3" id="KW-0863">Zinc-finger</keyword>
<feature type="compositionally biased region" description="Basic residues" evidence="6">
    <location>
        <begin position="369"/>
        <end position="387"/>
    </location>
</feature>
<evidence type="ECO:0000259" key="7">
    <source>
        <dbReference type="PROSITE" id="PS50171"/>
    </source>
</evidence>
<accession>A0AAV0VI29</accession>
<dbReference type="Gene3D" id="3.30.160.60">
    <property type="entry name" value="Classic Zinc Finger"/>
    <property type="match status" value="1"/>
</dbReference>
<dbReference type="GO" id="GO:0008270">
    <property type="term" value="F:zinc ion binding"/>
    <property type="evidence" value="ECO:0007669"/>
    <property type="project" value="UniProtKB-KW"/>
</dbReference>
<proteinExistence type="predicted"/>
<evidence type="ECO:0000256" key="6">
    <source>
        <dbReference type="SAM" id="MobiDB-lite"/>
    </source>
</evidence>